<protein>
    <submittedName>
        <fullName evidence="10">Cell division protein</fullName>
    </submittedName>
</protein>
<feature type="region of interest" description="Disordered" evidence="6">
    <location>
        <begin position="1"/>
        <end position="202"/>
    </location>
</feature>
<keyword evidence="4 7" id="KW-1133">Transmembrane helix</keyword>
<keyword evidence="1" id="KW-1003">Cell membrane</keyword>
<keyword evidence="11" id="KW-1185">Reference proteome</keyword>
<comment type="caution">
    <text evidence="10">The sequence shown here is derived from an EMBL/GenBank/DDBJ whole genome shotgun (WGS) entry which is preliminary data.</text>
</comment>
<feature type="compositionally biased region" description="Low complexity" evidence="6">
    <location>
        <begin position="31"/>
        <end position="41"/>
    </location>
</feature>
<dbReference type="InterPro" id="IPR050487">
    <property type="entry name" value="FtsQ_DivIB"/>
</dbReference>
<feature type="transmembrane region" description="Helical" evidence="7">
    <location>
        <begin position="284"/>
        <end position="306"/>
    </location>
</feature>
<evidence type="ECO:0000256" key="2">
    <source>
        <dbReference type="ARBA" id="ARBA00022618"/>
    </source>
</evidence>
<dbReference type="GO" id="GO:0051301">
    <property type="term" value="P:cell division"/>
    <property type="evidence" value="ECO:0007669"/>
    <property type="project" value="UniProtKB-KW"/>
</dbReference>
<keyword evidence="5" id="KW-0131">Cell cycle</keyword>
<keyword evidence="2 10" id="KW-0132">Cell division</keyword>
<organism evidence="10 11">
    <name type="scientific">Bifidobacterium italicum</name>
    <dbReference type="NCBI Taxonomy" id="1960968"/>
    <lineage>
        <taxon>Bacteria</taxon>
        <taxon>Bacillati</taxon>
        <taxon>Actinomycetota</taxon>
        <taxon>Actinomycetes</taxon>
        <taxon>Bifidobacteriales</taxon>
        <taxon>Bifidobacteriaceae</taxon>
        <taxon>Bifidobacterium</taxon>
    </lineage>
</organism>
<sequence length="515" mass="53856">MAGRSVRSSSGGSHDGSRDGKDDGTRRMTSGAAGAEAPAPRGGRGRTVSSGANGAHDGATPDGVRDGAHGGRRARTVSSHRDGMTDAAQGARVRRAASDPASTRGGDATRSKEPKSAAAAGRRRAKAASSPMTGEHRFPLETSSRPRVASNTGARHDGARTVSSGRSPAPSSVSSGKDAVAPRAVAKTPANREGGGRSFAARMRGLLPKRGRKDAQVRRTRIVDEPVSRSEPGSFVDANNMRSEDIVAKTLSQTAGTVGVATRPKVVDFTKRQKERRRANVRQTVTRVAAAVGAIAVVAAIVWLLFFSPVLRLDPGRIAVSGANQWVSDRQIMTIARGQAGKSLLLVSDGVVEEQLSQIPGVSSARATKRFPNGLDVHVEAQRPAAMLRVKGGDTLTAVDNKARVLNAVDAKSAKGIPVIDVTSVDGAVSSRALRSAVVILDAFPEGWRKDVTAVSAPTQDSITTTFANGITVVWGDDTDLKLKMAIADKIMNDPKVIGDKKQINVSAPKRPIIK</sequence>
<evidence type="ECO:0000256" key="7">
    <source>
        <dbReference type="SAM" id="Phobius"/>
    </source>
</evidence>
<dbReference type="RefSeq" id="WP_235607334.1">
    <property type="nucleotide sequence ID" value="NZ_MVOG01000017.1"/>
</dbReference>
<dbReference type="PANTHER" id="PTHR37820">
    <property type="entry name" value="CELL DIVISION PROTEIN DIVIB"/>
    <property type="match status" value="1"/>
</dbReference>
<evidence type="ECO:0000256" key="3">
    <source>
        <dbReference type="ARBA" id="ARBA00022692"/>
    </source>
</evidence>
<proteinExistence type="predicted"/>
<evidence type="ECO:0000256" key="5">
    <source>
        <dbReference type="ARBA" id="ARBA00023306"/>
    </source>
</evidence>
<evidence type="ECO:0000259" key="8">
    <source>
        <dbReference type="Pfam" id="PF03799"/>
    </source>
</evidence>
<evidence type="ECO:0000313" key="10">
    <source>
        <dbReference type="EMBL" id="PAU69257.1"/>
    </source>
</evidence>
<dbReference type="Pfam" id="PF08478">
    <property type="entry name" value="POTRA_1"/>
    <property type="match status" value="1"/>
</dbReference>
<accession>A0A2A2EJT7</accession>
<evidence type="ECO:0000256" key="4">
    <source>
        <dbReference type="ARBA" id="ARBA00022989"/>
    </source>
</evidence>
<dbReference type="Proteomes" id="UP000217986">
    <property type="component" value="Unassembled WGS sequence"/>
</dbReference>
<evidence type="ECO:0000259" key="9">
    <source>
        <dbReference type="Pfam" id="PF08478"/>
    </source>
</evidence>
<feature type="domain" description="Cell division protein FtsQ/DivIB C-terminal" evidence="8">
    <location>
        <begin position="396"/>
        <end position="495"/>
    </location>
</feature>
<dbReference type="Gene3D" id="3.10.20.310">
    <property type="entry name" value="membrane protein fhac"/>
    <property type="match status" value="1"/>
</dbReference>
<feature type="domain" description="POTRA" evidence="9">
    <location>
        <begin position="317"/>
        <end position="380"/>
    </location>
</feature>
<evidence type="ECO:0000256" key="6">
    <source>
        <dbReference type="SAM" id="MobiDB-lite"/>
    </source>
</evidence>
<dbReference type="EMBL" id="MVOG01000017">
    <property type="protein sequence ID" value="PAU69257.1"/>
    <property type="molecule type" value="Genomic_DNA"/>
</dbReference>
<evidence type="ECO:0000256" key="1">
    <source>
        <dbReference type="ARBA" id="ARBA00022475"/>
    </source>
</evidence>
<dbReference type="InterPro" id="IPR013685">
    <property type="entry name" value="POTRA_FtsQ_type"/>
</dbReference>
<feature type="compositionally biased region" description="Basic and acidic residues" evidence="6">
    <location>
        <begin position="15"/>
        <end position="26"/>
    </location>
</feature>
<feature type="compositionally biased region" description="Low complexity" evidence="6">
    <location>
        <begin position="162"/>
        <end position="176"/>
    </location>
</feature>
<dbReference type="Pfam" id="PF03799">
    <property type="entry name" value="FtsQ_DivIB_C"/>
    <property type="match status" value="1"/>
</dbReference>
<evidence type="ECO:0000313" key="11">
    <source>
        <dbReference type="Proteomes" id="UP000217986"/>
    </source>
</evidence>
<keyword evidence="7" id="KW-0472">Membrane</keyword>
<dbReference type="AlphaFoldDB" id="A0A2A2EJT7"/>
<name>A0A2A2EJT7_9BIFI</name>
<gene>
    <name evidence="10" type="ORF">B1400_0998</name>
</gene>
<dbReference type="PANTHER" id="PTHR37820:SF1">
    <property type="entry name" value="CELL DIVISION PROTEIN FTSQ"/>
    <property type="match status" value="1"/>
</dbReference>
<keyword evidence="3 7" id="KW-0812">Transmembrane</keyword>
<dbReference type="InterPro" id="IPR005548">
    <property type="entry name" value="Cell_div_FtsQ/DivIB_C"/>
</dbReference>
<dbReference type="GO" id="GO:0005886">
    <property type="term" value="C:plasma membrane"/>
    <property type="evidence" value="ECO:0007669"/>
    <property type="project" value="TreeGrafter"/>
</dbReference>
<reference evidence="10 11" key="1">
    <citation type="journal article" date="2017" name="ISME J.">
        <title>Unveiling bifidobacterial biogeography across the mammalian branch of the tree of life.</title>
        <authorList>
            <person name="Milani C."/>
            <person name="Mangifesta M."/>
            <person name="Mancabelli L."/>
            <person name="Lugli G.A."/>
            <person name="James K."/>
            <person name="Duranti S."/>
            <person name="Turroni F."/>
            <person name="Ferrario C."/>
            <person name="Ossiprandi M.C."/>
            <person name="van Sinderen D."/>
            <person name="Ventura M."/>
        </authorList>
    </citation>
    <scope>NUCLEOTIDE SEQUENCE [LARGE SCALE GENOMIC DNA]</scope>
    <source>
        <strain evidence="10 11">70</strain>
    </source>
</reference>
<feature type="compositionally biased region" description="Low complexity" evidence="6">
    <location>
        <begin position="1"/>
        <end position="12"/>
    </location>
</feature>
<feature type="compositionally biased region" description="Polar residues" evidence="6">
    <location>
        <begin position="141"/>
        <end position="153"/>
    </location>
</feature>